<name>A0A2T7NCY6_POMCA</name>
<protein>
    <recommendedName>
        <fullName evidence="4">VWFD domain-containing protein</fullName>
    </recommendedName>
</protein>
<dbReference type="InterPro" id="IPR001846">
    <property type="entry name" value="VWF_type-D"/>
</dbReference>
<reference evidence="5 6" key="1">
    <citation type="submission" date="2018-04" db="EMBL/GenBank/DDBJ databases">
        <title>The genome of golden apple snail Pomacea canaliculata provides insight into stress tolerance and invasive adaptation.</title>
        <authorList>
            <person name="Liu C."/>
            <person name="Liu B."/>
            <person name="Ren Y."/>
            <person name="Zhang Y."/>
            <person name="Wang H."/>
            <person name="Li S."/>
            <person name="Jiang F."/>
            <person name="Yin L."/>
            <person name="Zhang G."/>
            <person name="Qian W."/>
            <person name="Fan W."/>
        </authorList>
    </citation>
    <scope>NUCLEOTIDE SEQUENCE [LARGE SCALE GENOMIC DNA]</scope>
    <source>
        <strain evidence="5">SZHN2017</strain>
        <tissue evidence="5">Muscle</tissue>
    </source>
</reference>
<dbReference type="PROSITE" id="PS51233">
    <property type="entry name" value="VWFD"/>
    <property type="match status" value="1"/>
</dbReference>
<dbReference type="PANTHER" id="PTHR14949">
    <property type="entry name" value="EGF-LIKE-DOMAIN, MULTIPLE 7, 8"/>
    <property type="match status" value="1"/>
</dbReference>
<dbReference type="GO" id="GO:0005102">
    <property type="term" value="F:signaling receptor binding"/>
    <property type="evidence" value="ECO:0007669"/>
    <property type="project" value="TreeGrafter"/>
</dbReference>
<dbReference type="PANTHER" id="PTHR14949:SF51">
    <property type="entry name" value="VON WILLEBRAND FACTOR D AND EGF DOMAIN-CONTAINING PROTEIN"/>
    <property type="match status" value="1"/>
</dbReference>
<dbReference type="InterPro" id="IPR058727">
    <property type="entry name" value="Helical_Vwde"/>
</dbReference>
<feature type="region of interest" description="Disordered" evidence="3">
    <location>
        <begin position="721"/>
        <end position="781"/>
    </location>
</feature>
<evidence type="ECO:0000256" key="2">
    <source>
        <dbReference type="ARBA" id="ARBA00023157"/>
    </source>
</evidence>
<organism evidence="5 6">
    <name type="scientific">Pomacea canaliculata</name>
    <name type="common">Golden apple snail</name>
    <dbReference type="NCBI Taxonomy" id="400727"/>
    <lineage>
        <taxon>Eukaryota</taxon>
        <taxon>Metazoa</taxon>
        <taxon>Spiralia</taxon>
        <taxon>Lophotrochozoa</taxon>
        <taxon>Mollusca</taxon>
        <taxon>Gastropoda</taxon>
        <taxon>Caenogastropoda</taxon>
        <taxon>Architaenioglossa</taxon>
        <taxon>Ampullarioidea</taxon>
        <taxon>Ampullariidae</taxon>
        <taxon>Pomacea</taxon>
    </lineage>
</organism>
<accession>A0A2T7NCY6</accession>
<evidence type="ECO:0000256" key="3">
    <source>
        <dbReference type="SAM" id="MobiDB-lite"/>
    </source>
</evidence>
<sequence>MQQRSVNRTGETPGALDPCSDFWTLDQPWRSTSYTPGPNDPLQCDRFLDPGWYRFAGGGMPTTCPSSFSCGTQAPIWMNGQLPLPNEGVVNRSACAVITNAAGQLDCCGQEVLIQVRNCGDFVVYCLHNTPGCSMAYCSDVPGGTVPRQINTQPAAPVLVGPEVIDGGFRFSCNLSDTRPRSGVQEVTWTFDGVQAANAPVETLTGDNHVAYLDQRAWTGHVGSEVTPTSVTVTEGEGAQEVTLTSTLPIVCSHDNECELQLELDVNGTRWEDIAATESCVLHLRREDWDVSTHTASVTTRIVATRDVIRDGDQSLAVRFRPLFSLAPPLWHNYSPPEIQVRTVDRTVARCYGYADPHIQTFDRQGVYHLYEEGDFVLLRSLQNNFEIHVRTVACAGRSCICGVAVQRDYDAISLSVCEGQGVLPPEVRVLSDHGLQASTTVTRTPDGREYMLAFTTGEWVKITDFSSYMNVEVQVTGSEFGVTSGLCGTFDNNADNDFTSIDGVIHPDSDVPLSFTESWRLQPQDSLLNGVLRPVTEGFSRDNTELCTCNAASGSIDCGLTRGIMDPARDLHVSWVCSAVHIAGPVTPPPSLPPVTSRDVARRVCVSAMTNLTLTSHCATAVRVQMEAFVTSCVEDMMSAGSQQFLVSAVASWERACAGEVTSNPQTMVFVMHGNVHVYGPSFNWRISGLVLGQNAASGMPSSCLTSFWETVNENRGKTADIDHPACVHSPEPSSYLPPEGMMGKADEDKKGRKLTQREEKRGQGRQQEDDGTKFKNVLTQWQPLWRRGCQGAGASENEA</sequence>
<evidence type="ECO:0000313" key="6">
    <source>
        <dbReference type="Proteomes" id="UP000245119"/>
    </source>
</evidence>
<dbReference type="Pfam" id="PF26129">
    <property type="entry name" value="Vwde"/>
    <property type="match status" value="1"/>
</dbReference>
<dbReference type="InterPro" id="IPR057774">
    <property type="entry name" value="D8C_UMOD/GP2/OIT3-like"/>
</dbReference>
<dbReference type="GO" id="GO:0009986">
    <property type="term" value="C:cell surface"/>
    <property type="evidence" value="ECO:0007669"/>
    <property type="project" value="TreeGrafter"/>
</dbReference>
<dbReference type="InterPro" id="IPR050969">
    <property type="entry name" value="Dev_Signal_Modulators"/>
</dbReference>
<feature type="compositionally biased region" description="Polar residues" evidence="3">
    <location>
        <begin position="1"/>
        <end position="10"/>
    </location>
</feature>
<keyword evidence="1" id="KW-0732">Signal</keyword>
<feature type="domain" description="VWFD" evidence="4">
    <location>
        <begin position="349"/>
        <end position="528"/>
    </location>
</feature>
<evidence type="ECO:0000259" key="4">
    <source>
        <dbReference type="PROSITE" id="PS51233"/>
    </source>
</evidence>
<dbReference type="AlphaFoldDB" id="A0A2T7NCY6"/>
<dbReference type="OrthoDB" id="6049036at2759"/>
<dbReference type="Pfam" id="PF00094">
    <property type="entry name" value="VWD"/>
    <property type="match status" value="1"/>
</dbReference>
<feature type="compositionally biased region" description="Basic and acidic residues" evidence="3">
    <location>
        <begin position="746"/>
        <end position="775"/>
    </location>
</feature>
<dbReference type="EMBL" id="PZQS01000014">
    <property type="protein sequence ID" value="PVD19036.1"/>
    <property type="molecule type" value="Genomic_DNA"/>
</dbReference>
<dbReference type="Pfam" id="PF23283">
    <property type="entry name" value="D8C_UMOD"/>
    <property type="match status" value="1"/>
</dbReference>
<evidence type="ECO:0000313" key="5">
    <source>
        <dbReference type="EMBL" id="PVD19036.1"/>
    </source>
</evidence>
<dbReference type="Proteomes" id="UP000245119">
    <property type="component" value="Linkage Group LG14"/>
</dbReference>
<gene>
    <name evidence="5" type="ORF">C0Q70_21595</name>
</gene>
<feature type="region of interest" description="Disordered" evidence="3">
    <location>
        <begin position="1"/>
        <end position="21"/>
    </location>
</feature>
<dbReference type="GO" id="GO:0005576">
    <property type="term" value="C:extracellular region"/>
    <property type="evidence" value="ECO:0007669"/>
    <property type="project" value="TreeGrafter"/>
</dbReference>
<comment type="caution">
    <text evidence="5">The sequence shown here is derived from an EMBL/GenBank/DDBJ whole genome shotgun (WGS) entry which is preliminary data.</text>
</comment>
<proteinExistence type="predicted"/>
<evidence type="ECO:0000256" key="1">
    <source>
        <dbReference type="ARBA" id="ARBA00022729"/>
    </source>
</evidence>
<keyword evidence="6" id="KW-1185">Reference proteome</keyword>
<dbReference type="SMART" id="SM00216">
    <property type="entry name" value="VWD"/>
    <property type="match status" value="1"/>
</dbReference>
<keyword evidence="2" id="KW-1015">Disulfide bond</keyword>
<dbReference type="STRING" id="400727.A0A2T7NCY6"/>